<comment type="similarity">
    <text evidence="1">Belongs to the short-chain dehydrogenases/reductases (SDR) family.</text>
</comment>
<keyword evidence="2" id="KW-0521">NADP</keyword>
<sequence>MMCQPFLPPPPEGVNFAGQTVLITGGNSGLGLETARQCLALQAKRVIITVRSEAKAQDALSTLRANPDVRGSNPDATLDAFILDLDDYQSAIDFVHKVKQEVAELDVLLCNAGTCMPEYQTSKSGHERHMQVNCYSQFLIALELLPLLRATTAMRKTPSRCTMVGSYSHANNSLADHPLPDGVSVVEHFDNPANYVKFKQYMNSKLVMHAFVQHLATLVPANEVIVNAPCPGVVATTLMKGFPLWLRAIIFVWHKTMGRSVEQGARALIYATRVAGEETHGKYLSNNEVASAASVLSGKDGQEFARRVWTDSCREVRKVKPDIPIPDCIYILVFAFG</sequence>
<dbReference type="InterPro" id="IPR036291">
    <property type="entry name" value="NAD(P)-bd_dom_sf"/>
</dbReference>
<dbReference type="PANTHER" id="PTHR24320:SF152">
    <property type="entry name" value="SHORT-CHAIN DEHYDROGENASE_REDUCTASE FAMILY PROTEIN"/>
    <property type="match status" value="1"/>
</dbReference>
<keyword evidence="3" id="KW-0560">Oxidoreductase</keyword>
<dbReference type="AlphaFoldDB" id="Q0CHC1"/>
<dbReference type="Pfam" id="PF00106">
    <property type="entry name" value="adh_short"/>
    <property type="match status" value="1"/>
</dbReference>
<name>Q0CHC1_ASPTN</name>
<evidence type="ECO:0000256" key="1">
    <source>
        <dbReference type="ARBA" id="ARBA00006484"/>
    </source>
</evidence>
<evidence type="ECO:0000256" key="2">
    <source>
        <dbReference type="ARBA" id="ARBA00022857"/>
    </source>
</evidence>
<dbReference type="InterPro" id="IPR002347">
    <property type="entry name" value="SDR_fam"/>
</dbReference>
<dbReference type="STRING" id="341663.Q0CHC1"/>
<dbReference type="GeneID" id="4319076"/>
<dbReference type="RefSeq" id="XP_001209607.1">
    <property type="nucleotide sequence ID" value="XM_001209607.1"/>
</dbReference>
<dbReference type="Gene3D" id="3.40.50.720">
    <property type="entry name" value="NAD(P)-binding Rossmann-like Domain"/>
    <property type="match status" value="1"/>
</dbReference>
<dbReference type="SUPFAM" id="SSF51735">
    <property type="entry name" value="NAD(P)-binding Rossmann-fold domains"/>
    <property type="match status" value="1"/>
</dbReference>
<dbReference type="HOGENOM" id="CLU_010194_44_4_1"/>
<proteinExistence type="inferred from homology"/>
<dbReference type="OMA" id="QVNCYTH"/>
<evidence type="ECO:0000256" key="3">
    <source>
        <dbReference type="ARBA" id="ARBA00023002"/>
    </source>
</evidence>
<dbReference type="PANTHER" id="PTHR24320">
    <property type="entry name" value="RETINOL DEHYDROGENASE"/>
    <property type="match status" value="1"/>
</dbReference>
<dbReference type="Proteomes" id="UP000007963">
    <property type="component" value="Unassembled WGS sequence"/>
</dbReference>
<dbReference type="VEuPathDB" id="FungiDB:ATEG_06921"/>
<accession>Q0CHC1</accession>
<gene>
    <name evidence="4" type="ORF">ATEG_06921</name>
</gene>
<dbReference type="PRINTS" id="PR00081">
    <property type="entry name" value="GDHRDH"/>
</dbReference>
<evidence type="ECO:0000313" key="5">
    <source>
        <dbReference type="Proteomes" id="UP000007963"/>
    </source>
</evidence>
<protein>
    <submittedName>
        <fullName evidence="4">Uncharacterized protein</fullName>
    </submittedName>
</protein>
<dbReference type="eggNOG" id="KOG1208">
    <property type="taxonomic scope" value="Eukaryota"/>
</dbReference>
<dbReference type="OrthoDB" id="542013at2759"/>
<evidence type="ECO:0000313" key="4">
    <source>
        <dbReference type="EMBL" id="EAU32305.1"/>
    </source>
</evidence>
<reference evidence="5" key="1">
    <citation type="submission" date="2005-09" db="EMBL/GenBank/DDBJ databases">
        <title>Annotation of the Aspergillus terreus NIH2624 genome.</title>
        <authorList>
            <person name="Birren B.W."/>
            <person name="Lander E.S."/>
            <person name="Galagan J.E."/>
            <person name="Nusbaum C."/>
            <person name="Devon K."/>
            <person name="Henn M."/>
            <person name="Ma L.-J."/>
            <person name="Jaffe D.B."/>
            <person name="Butler J."/>
            <person name="Alvarez P."/>
            <person name="Gnerre S."/>
            <person name="Grabherr M."/>
            <person name="Kleber M."/>
            <person name="Mauceli E.W."/>
            <person name="Brockman W."/>
            <person name="Rounsley S."/>
            <person name="Young S.K."/>
            <person name="LaButti K."/>
            <person name="Pushparaj V."/>
            <person name="DeCaprio D."/>
            <person name="Crawford M."/>
            <person name="Koehrsen M."/>
            <person name="Engels R."/>
            <person name="Montgomery P."/>
            <person name="Pearson M."/>
            <person name="Howarth C."/>
            <person name="Larson L."/>
            <person name="Luoma S."/>
            <person name="White J."/>
            <person name="Alvarado L."/>
            <person name="Kodira C.D."/>
            <person name="Zeng Q."/>
            <person name="Oleary S."/>
            <person name="Yandava C."/>
            <person name="Denning D.W."/>
            <person name="Nierman W.C."/>
            <person name="Milne T."/>
            <person name="Madden K."/>
        </authorList>
    </citation>
    <scope>NUCLEOTIDE SEQUENCE [LARGE SCALE GENOMIC DNA]</scope>
    <source>
        <strain evidence="5">NIH 2624 / FGSC A1156</strain>
    </source>
</reference>
<dbReference type="GO" id="GO:0016491">
    <property type="term" value="F:oxidoreductase activity"/>
    <property type="evidence" value="ECO:0007669"/>
    <property type="project" value="UniProtKB-KW"/>
</dbReference>
<organism evidence="4 5">
    <name type="scientific">Aspergillus terreus (strain NIH 2624 / FGSC A1156)</name>
    <dbReference type="NCBI Taxonomy" id="341663"/>
    <lineage>
        <taxon>Eukaryota</taxon>
        <taxon>Fungi</taxon>
        <taxon>Dikarya</taxon>
        <taxon>Ascomycota</taxon>
        <taxon>Pezizomycotina</taxon>
        <taxon>Eurotiomycetes</taxon>
        <taxon>Eurotiomycetidae</taxon>
        <taxon>Eurotiales</taxon>
        <taxon>Aspergillaceae</taxon>
        <taxon>Aspergillus</taxon>
        <taxon>Aspergillus subgen. Circumdati</taxon>
    </lineage>
</organism>
<dbReference type="EMBL" id="CH476603">
    <property type="protein sequence ID" value="EAU32305.1"/>
    <property type="molecule type" value="Genomic_DNA"/>
</dbReference>